<reference evidence="1" key="1">
    <citation type="submission" date="2022-07" db="EMBL/GenBank/DDBJ databases">
        <title>Phylogenomic reconstructions and comparative analyses of Kickxellomycotina fungi.</title>
        <authorList>
            <person name="Reynolds N.K."/>
            <person name="Stajich J.E."/>
            <person name="Barry K."/>
            <person name="Grigoriev I.V."/>
            <person name="Crous P."/>
            <person name="Smith M.E."/>
        </authorList>
    </citation>
    <scope>NUCLEOTIDE SEQUENCE</scope>
    <source>
        <strain evidence="1">CBS 102833</strain>
    </source>
</reference>
<organism evidence="1 2">
    <name type="scientific">Coemansia furcata</name>
    <dbReference type="NCBI Taxonomy" id="417177"/>
    <lineage>
        <taxon>Eukaryota</taxon>
        <taxon>Fungi</taxon>
        <taxon>Fungi incertae sedis</taxon>
        <taxon>Zoopagomycota</taxon>
        <taxon>Kickxellomycotina</taxon>
        <taxon>Kickxellomycetes</taxon>
        <taxon>Kickxellales</taxon>
        <taxon>Kickxellaceae</taxon>
        <taxon>Coemansia</taxon>
    </lineage>
</organism>
<comment type="caution">
    <text evidence="1">The sequence shown here is derived from an EMBL/GenBank/DDBJ whole genome shotgun (WGS) entry which is preliminary data.</text>
</comment>
<sequence length="490" mass="54781">MDNLLRGIQSQTIDLCTLDLISSLINMQFYFYYGNDATDSEFMLTELLRESFYTTLLDFPALVGRLEVDGSQRAKIVVDKDKLNLPEFLVSQSSVHFRDLQASKFSWDALPDGVATVGPVNTADSSGDMKAANVHVVRLRDNSGVILFVSVAHYVFDGTGYGEFINRWAELCRWMCRYNATNEPPAYYCSYERSALFESLPEGRKALDELTLEMITATGPLVRWLAWLSPKTRARLLGATISLRSMEGHIFHIPASRLAGLRTSVQEYLSSGERLSDNDILTALLTMTVAQSVAECKQDSTSASYLSSLTSYLFPSRYAPDASFYTLVVVDMRSRLEGLRTARYTGNAAITTCLVSSMESMTSNDNEQSLTLIAKSVRQLVNGVDSQYIGQIVDTFHKDTTCFMGQLSFSIAKRPLVLSNMSRFSMYRIDFGHGTPTWVSPIRTSSPNFSQILPAHPSTGGYLVHMSMAEQTMAKILRNKFWMNTADMVY</sequence>
<protein>
    <submittedName>
        <fullName evidence="1">Uncharacterized protein</fullName>
    </submittedName>
</protein>
<evidence type="ECO:0000313" key="1">
    <source>
        <dbReference type="EMBL" id="KAJ2813969.1"/>
    </source>
</evidence>
<proteinExistence type="predicted"/>
<dbReference type="Proteomes" id="UP001140096">
    <property type="component" value="Unassembled WGS sequence"/>
</dbReference>
<gene>
    <name evidence="1" type="ORF">H4S07_000263</name>
</gene>
<name>A0ACC1LRY0_9FUNG</name>
<accession>A0ACC1LRY0</accession>
<dbReference type="EMBL" id="JANBUP010000010">
    <property type="protein sequence ID" value="KAJ2813969.1"/>
    <property type="molecule type" value="Genomic_DNA"/>
</dbReference>
<keyword evidence="2" id="KW-1185">Reference proteome</keyword>
<evidence type="ECO:0000313" key="2">
    <source>
        <dbReference type="Proteomes" id="UP001140096"/>
    </source>
</evidence>